<dbReference type="EMBL" id="UINC01080907">
    <property type="protein sequence ID" value="SVC24286.1"/>
    <property type="molecule type" value="Genomic_DNA"/>
</dbReference>
<dbReference type="InterPro" id="IPR013551">
    <property type="entry name" value="YicC-like_C"/>
</dbReference>
<name>A0A382KJG3_9ZZZZ</name>
<sequence length="254" mass="29158">ETKIRGFNLDPILELKVRNTLETSLQRGNVQVRFELKSSQDSQKLSFNRKRFEILQDVVKKIHVDYGQRMNLSDIISTNDLLSADEPENLKPGIILKAVELALNQVNEMREKEGHQIQADILNRMELLQTRIDEVGEISGKFSLEKQAQIREKISELLDGEALDETRLIQEVAFLSERADVTEEIVRCKSHFTQLSSYMNQEEPVGKRINFLIQEIGREVNTIGSKSPQPAVTNHVIEIKGELEKIREQVQNIL</sequence>
<dbReference type="GO" id="GO:0016787">
    <property type="term" value="F:hydrolase activity"/>
    <property type="evidence" value="ECO:0007669"/>
    <property type="project" value="UniProtKB-KW"/>
</dbReference>
<evidence type="ECO:0000259" key="6">
    <source>
        <dbReference type="Pfam" id="PF03755"/>
    </source>
</evidence>
<dbReference type="InterPro" id="IPR005229">
    <property type="entry name" value="YicC/YloC-like"/>
</dbReference>
<keyword evidence="2" id="KW-0540">Nuclease</keyword>
<dbReference type="GO" id="GO:0004521">
    <property type="term" value="F:RNA endonuclease activity"/>
    <property type="evidence" value="ECO:0007669"/>
    <property type="project" value="InterPro"/>
</dbReference>
<evidence type="ECO:0000256" key="1">
    <source>
        <dbReference type="ARBA" id="ARBA00001968"/>
    </source>
</evidence>
<dbReference type="PANTHER" id="PTHR30636">
    <property type="entry name" value="UPF0701 PROTEIN YICC"/>
    <property type="match status" value="1"/>
</dbReference>
<dbReference type="InterPro" id="IPR013527">
    <property type="entry name" value="YicC-like_N"/>
</dbReference>
<evidence type="ECO:0000256" key="4">
    <source>
        <dbReference type="ARBA" id="ARBA00022801"/>
    </source>
</evidence>
<feature type="domain" description="Endoribonuclease YicC-like C-terminal" evidence="7">
    <location>
        <begin position="142"/>
        <end position="253"/>
    </location>
</feature>
<reference evidence="8" key="1">
    <citation type="submission" date="2018-05" db="EMBL/GenBank/DDBJ databases">
        <authorList>
            <person name="Lanie J.A."/>
            <person name="Ng W.-L."/>
            <person name="Kazmierczak K.M."/>
            <person name="Andrzejewski T.M."/>
            <person name="Davidsen T.M."/>
            <person name="Wayne K.J."/>
            <person name="Tettelin H."/>
            <person name="Glass J.I."/>
            <person name="Rusch D."/>
            <person name="Podicherti R."/>
            <person name="Tsui H.-C.T."/>
            <person name="Winkler M.E."/>
        </authorList>
    </citation>
    <scope>NUCLEOTIDE SEQUENCE</scope>
</reference>
<dbReference type="Pfam" id="PF08340">
    <property type="entry name" value="YicC-like_C"/>
    <property type="match status" value="1"/>
</dbReference>
<protein>
    <recommendedName>
        <fullName evidence="9">DUF1732 domain-containing protein</fullName>
    </recommendedName>
</protein>
<comment type="cofactor">
    <cofactor evidence="1">
        <name>a divalent metal cation</name>
        <dbReference type="ChEBI" id="CHEBI:60240"/>
    </cofactor>
</comment>
<evidence type="ECO:0000256" key="2">
    <source>
        <dbReference type="ARBA" id="ARBA00022722"/>
    </source>
</evidence>
<gene>
    <name evidence="8" type="ORF">METZ01_LOCUS277140</name>
</gene>
<evidence type="ECO:0000256" key="3">
    <source>
        <dbReference type="ARBA" id="ARBA00022759"/>
    </source>
</evidence>
<evidence type="ECO:0008006" key="9">
    <source>
        <dbReference type="Google" id="ProtNLM"/>
    </source>
</evidence>
<dbReference type="AlphaFoldDB" id="A0A382KJG3"/>
<keyword evidence="3" id="KW-0255">Endonuclease</keyword>
<organism evidence="8">
    <name type="scientific">marine metagenome</name>
    <dbReference type="NCBI Taxonomy" id="408172"/>
    <lineage>
        <taxon>unclassified sequences</taxon>
        <taxon>metagenomes</taxon>
        <taxon>ecological metagenomes</taxon>
    </lineage>
</organism>
<proteinExistence type="inferred from homology"/>
<evidence type="ECO:0000259" key="7">
    <source>
        <dbReference type="Pfam" id="PF08340"/>
    </source>
</evidence>
<dbReference type="PANTHER" id="PTHR30636:SF3">
    <property type="entry name" value="UPF0701 PROTEIN YICC"/>
    <property type="match status" value="1"/>
</dbReference>
<dbReference type="Pfam" id="PF03755">
    <property type="entry name" value="YicC-like_N"/>
    <property type="match status" value="1"/>
</dbReference>
<evidence type="ECO:0000256" key="5">
    <source>
        <dbReference type="ARBA" id="ARBA00035648"/>
    </source>
</evidence>
<comment type="similarity">
    <text evidence="5">Belongs to the YicC/YloC family.</text>
</comment>
<feature type="domain" description="Endoribonuclease YicC-like N-terminal" evidence="6">
    <location>
        <begin position="13"/>
        <end position="118"/>
    </location>
</feature>
<accession>A0A382KJG3</accession>
<keyword evidence="4" id="KW-0378">Hydrolase</keyword>
<feature type="non-terminal residue" evidence="8">
    <location>
        <position position="1"/>
    </location>
</feature>
<evidence type="ECO:0000313" key="8">
    <source>
        <dbReference type="EMBL" id="SVC24286.1"/>
    </source>
</evidence>